<dbReference type="AlphaFoldDB" id="A0A9D4QK78"/>
<evidence type="ECO:0000313" key="3">
    <source>
        <dbReference type="Proteomes" id="UP000821837"/>
    </source>
</evidence>
<organism evidence="2 3">
    <name type="scientific">Rhipicephalus sanguineus</name>
    <name type="common">Brown dog tick</name>
    <name type="synonym">Ixodes sanguineus</name>
    <dbReference type="NCBI Taxonomy" id="34632"/>
    <lineage>
        <taxon>Eukaryota</taxon>
        <taxon>Metazoa</taxon>
        <taxon>Ecdysozoa</taxon>
        <taxon>Arthropoda</taxon>
        <taxon>Chelicerata</taxon>
        <taxon>Arachnida</taxon>
        <taxon>Acari</taxon>
        <taxon>Parasitiformes</taxon>
        <taxon>Ixodida</taxon>
        <taxon>Ixodoidea</taxon>
        <taxon>Ixodidae</taxon>
        <taxon>Rhipicephalinae</taxon>
        <taxon>Rhipicephalus</taxon>
        <taxon>Rhipicephalus</taxon>
    </lineage>
</organism>
<reference evidence="2" key="2">
    <citation type="submission" date="2021-09" db="EMBL/GenBank/DDBJ databases">
        <authorList>
            <person name="Jia N."/>
            <person name="Wang J."/>
            <person name="Shi W."/>
            <person name="Du L."/>
            <person name="Sun Y."/>
            <person name="Zhan W."/>
            <person name="Jiang J."/>
            <person name="Wang Q."/>
            <person name="Zhang B."/>
            <person name="Ji P."/>
            <person name="Sakyi L.B."/>
            <person name="Cui X."/>
            <person name="Yuan T."/>
            <person name="Jiang B."/>
            <person name="Yang W."/>
            <person name="Lam T.T.-Y."/>
            <person name="Chang Q."/>
            <person name="Ding S."/>
            <person name="Wang X."/>
            <person name="Zhu J."/>
            <person name="Ruan X."/>
            <person name="Zhao L."/>
            <person name="Wei J."/>
            <person name="Que T."/>
            <person name="Du C."/>
            <person name="Cheng J."/>
            <person name="Dai P."/>
            <person name="Han X."/>
            <person name="Huang E."/>
            <person name="Gao Y."/>
            <person name="Liu J."/>
            <person name="Shao H."/>
            <person name="Ye R."/>
            <person name="Li L."/>
            <person name="Wei W."/>
            <person name="Wang X."/>
            <person name="Wang C."/>
            <person name="Huo Q."/>
            <person name="Li W."/>
            <person name="Guo W."/>
            <person name="Chen H."/>
            <person name="Chen S."/>
            <person name="Zhou L."/>
            <person name="Zhou L."/>
            <person name="Ni X."/>
            <person name="Tian J."/>
            <person name="Zhou Y."/>
            <person name="Sheng Y."/>
            <person name="Liu T."/>
            <person name="Pan Y."/>
            <person name="Xia L."/>
            <person name="Li J."/>
            <person name="Zhao F."/>
            <person name="Cao W."/>
        </authorList>
    </citation>
    <scope>NUCLEOTIDE SEQUENCE</scope>
    <source>
        <strain evidence="2">Rsan-2018</strain>
        <tissue evidence="2">Larvae</tissue>
    </source>
</reference>
<feature type="region of interest" description="Disordered" evidence="1">
    <location>
        <begin position="62"/>
        <end position="81"/>
    </location>
</feature>
<proteinExistence type="predicted"/>
<gene>
    <name evidence="2" type="ORF">HPB52_007189</name>
</gene>
<accession>A0A9D4QK78</accession>
<keyword evidence="3" id="KW-1185">Reference proteome</keyword>
<dbReference type="EMBL" id="JABSTV010001245">
    <property type="protein sequence ID" value="KAH7982796.1"/>
    <property type="molecule type" value="Genomic_DNA"/>
</dbReference>
<evidence type="ECO:0000313" key="2">
    <source>
        <dbReference type="EMBL" id="KAH7982796.1"/>
    </source>
</evidence>
<name>A0A9D4QK78_RHISA</name>
<comment type="caution">
    <text evidence="2">The sequence shown here is derived from an EMBL/GenBank/DDBJ whole genome shotgun (WGS) entry which is preliminary data.</text>
</comment>
<evidence type="ECO:0000256" key="1">
    <source>
        <dbReference type="SAM" id="MobiDB-lite"/>
    </source>
</evidence>
<sequence length="163" mass="17281">MDEEGAEQAAAPAALFMKANDQGAVKDDSVSGCPPSAMDNAGVGQAVATSSMHVTRVQMHRQSGQKVAAEDNGRHKGQNGENRQICDQKLCLDHRLVIKAQSLHPLMRTSVLVLQDAADVCGTAAGTVAAFRKALLQTTGAGFSGRVLPPLRVTLKWRDNQCC</sequence>
<dbReference type="Proteomes" id="UP000821837">
    <property type="component" value="Chromosome 1"/>
</dbReference>
<protein>
    <submittedName>
        <fullName evidence="2">Uncharacterized protein</fullName>
    </submittedName>
</protein>
<reference evidence="2" key="1">
    <citation type="journal article" date="2020" name="Cell">
        <title>Large-Scale Comparative Analyses of Tick Genomes Elucidate Their Genetic Diversity and Vector Capacities.</title>
        <authorList>
            <consortium name="Tick Genome and Microbiome Consortium (TIGMIC)"/>
            <person name="Jia N."/>
            <person name="Wang J."/>
            <person name="Shi W."/>
            <person name="Du L."/>
            <person name="Sun Y."/>
            <person name="Zhan W."/>
            <person name="Jiang J.F."/>
            <person name="Wang Q."/>
            <person name="Zhang B."/>
            <person name="Ji P."/>
            <person name="Bell-Sakyi L."/>
            <person name="Cui X.M."/>
            <person name="Yuan T.T."/>
            <person name="Jiang B.G."/>
            <person name="Yang W.F."/>
            <person name="Lam T.T."/>
            <person name="Chang Q.C."/>
            <person name="Ding S.J."/>
            <person name="Wang X.J."/>
            <person name="Zhu J.G."/>
            <person name="Ruan X.D."/>
            <person name="Zhao L."/>
            <person name="Wei J.T."/>
            <person name="Ye R.Z."/>
            <person name="Que T.C."/>
            <person name="Du C.H."/>
            <person name="Zhou Y.H."/>
            <person name="Cheng J.X."/>
            <person name="Dai P.F."/>
            <person name="Guo W.B."/>
            <person name="Han X.H."/>
            <person name="Huang E.J."/>
            <person name="Li L.F."/>
            <person name="Wei W."/>
            <person name="Gao Y.C."/>
            <person name="Liu J.Z."/>
            <person name="Shao H.Z."/>
            <person name="Wang X."/>
            <person name="Wang C.C."/>
            <person name="Yang T.C."/>
            <person name="Huo Q.B."/>
            <person name="Li W."/>
            <person name="Chen H.Y."/>
            <person name="Chen S.E."/>
            <person name="Zhou L.G."/>
            <person name="Ni X.B."/>
            <person name="Tian J.H."/>
            <person name="Sheng Y."/>
            <person name="Liu T."/>
            <person name="Pan Y.S."/>
            <person name="Xia L.Y."/>
            <person name="Li J."/>
            <person name="Zhao F."/>
            <person name="Cao W.C."/>
        </authorList>
    </citation>
    <scope>NUCLEOTIDE SEQUENCE</scope>
    <source>
        <strain evidence="2">Rsan-2018</strain>
    </source>
</reference>